<feature type="region of interest" description="Disordered" evidence="1">
    <location>
        <begin position="1"/>
        <end position="43"/>
    </location>
</feature>
<keyword evidence="3" id="KW-1185">Reference proteome</keyword>
<dbReference type="AlphaFoldDB" id="S8EJP0"/>
<organism evidence="2 3">
    <name type="scientific">Fomitopsis schrenkii</name>
    <name type="common">Brown rot fungus</name>
    <dbReference type="NCBI Taxonomy" id="2126942"/>
    <lineage>
        <taxon>Eukaryota</taxon>
        <taxon>Fungi</taxon>
        <taxon>Dikarya</taxon>
        <taxon>Basidiomycota</taxon>
        <taxon>Agaricomycotina</taxon>
        <taxon>Agaricomycetes</taxon>
        <taxon>Polyporales</taxon>
        <taxon>Fomitopsis</taxon>
    </lineage>
</organism>
<accession>S8EJP0</accession>
<name>S8EJP0_FOMSC</name>
<gene>
    <name evidence="2" type="ORF">FOMPIDRAFT_1047071</name>
</gene>
<evidence type="ECO:0000313" key="3">
    <source>
        <dbReference type="Proteomes" id="UP000015241"/>
    </source>
</evidence>
<proteinExistence type="predicted"/>
<dbReference type="InParanoid" id="S8EJP0"/>
<dbReference type="Proteomes" id="UP000015241">
    <property type="component" value="Unassembled WGS sequence"/>
</dbReference>
<reference evidence="2 3" key="1">
    <citation type="journal article" date="2012" name="Science">
        <title>The Paleozoic origin of enzymatic lignin decomposition reconstructed from 31 fungal genomes.</title>
        <authorList>
            <person name="Floudas D."/>
            <person name="Binder M."/>
            <person name="Riley R."/>
            <person name="Barry K."/>
            <person name="Blanchette R.A."/>
            <person name="Henrissat B."/>
            <person name="Martinez A.T."/>
            <person name="Otillar R."/>
            <person name="Spatafora J.W."/>
            <person name="Yadav J.S."/>
            <person name="Aerts A."/>
            <person name="Benoit I."/>
            <person name="Boyd A."/>
            <person name="Carlson A."/>
            <person name="Copeland A."/>
            <person name="Coutinho P.M."/>
            <person name="de Vries R.P."/>
            <person name="Ferreira P."/>
            <person name="Findley K."/>
            <person name="Foster B."/>
            <person name="Gaskell J."/>
            <person name="Glotzer D."/>
            <person name="Gorecki P."/>
            <person name="Heitman J."/>
            <person name="Hesse C."/>
            <person name="Hori C."/>
            <person name="Igarashi K."/>
            <person name="Jurgens J.A."/>
            <person name="Kallen N."/>
            <person name="Kersten P."/>
            <person name="Kohler A."/>
            <person name="Kuees U."/>
            <person name="Kumar T.K.A."/>
            <person name="Kuo A."/>
            <person name="LaButti K."/>
            <person name="Larrondo L.F."/>
            <person name="Lindquist E."/>
            <person name="Ling A."/>
            <person name="Lombard V."/>
            <person name="Lucas S."/>
            <person name="Lundell T."/>
            <person name="Martin R."/>
            <person name="McLaughlin D.J."/>
            <person name="Morgenstern I."/>
            <person name="Morin E."/>
            <person name="Murat C."/>
            <person name="Nagy L.G."/>
            <person name="Nolan M."/>
            <person name="Ohm R.A."/>
            <person name="Patyshakuliyeva A."/>
            <person name="Rokas A."/>
            <person name="Ruiz-Duenas F.J."/>
            <person name="Sabat G."/>
            <person name="Salamov A."/>
            <person name="Samejima M."/>
            <person name="Schmutz J."/>
            <person name="Slot J.C."/>
            <person name="St John F."/>
            <person name="Stenlid J."/>
            <person name="Sun H."/>
            <person name="Sun S."/>
            <person name="Syed K."/>
            <person name="Tsang A."/>
            <person name="Wiebenga A."/>
            <person name="Young D."/>
            <person name="Pisabarro A."/>
            <person name="Eastwood D.C."/>
            <person name="Martin F."/>
            <person name="Cullen D."/>
            <person name="Grigoriev I.V."/>
            <person name="Hibbett D.S."/>
        </authorList>
    </citation>
    <scope>NUCLEOTIDE SEQUENCE</scope>
    <source>
        <strain evidence="3">FP-58527</strain>
    </source>
</reference>
<feature type="compositionally biased region" description="Basic and acidic residues" evidence="1">
    <location>
        <begin position="1"/>
        <end position="22"/>
    </location>
</feature>
<protein>
    <submittedName>
        <fullName evidence="2">Uncharacterized protein</fullName>
    </submittedName>
</protein>
<dbReference type="EMBL" id="KE504130">
    <property type="protein sequence ID" value="EPT03539.1"/>
    <property type="molecule type" value="Genomic_DNA"/>
</dbReference>
<dbReference type="OrthoDB" id="10451826at2759"/>
<evidence type="ECO:0000313" key="2">
    <source>
        <dbReference type="EMBL" id="EPT03539.1"/>
    </source>
</evidence>
<sequence>MADEVHVSNPRHDASKTGELERGPMASGSDTQSALANDDEPQSKWEAFKDKVGDTVSSMRENAREEVGVFIVHRYFGSN</sequence>
<dbReference type="HOGENOM" id="CLU_2606063_0_0_1"/>
<evidence type="ECO:0000256" key="1">
    <source>
        <dbReference type="SAM" id="MobiDB-lite"/>
    </source>
</evidence>